<dbReference type="Proteomes" id="UP001470230">
    <property type="component" value="Unassembled WGS sequence"/>
</dbReference>
<evidence type="ECO:0000313" key="2">
    <source>
        <dbReference type="Proteomes" id="UP001470230"/>
    </source>
</evidence>
<gene>
    <name evidence="1" type="ORF">M9Y10_044227</name>
</gene>
<evidence type="ECO:0000313" key="1">
    <source>
        <dbReference type="EMBL" id="KAK8885098.1"/>
    </source>
</evidence>
<keyword evidence="2" id="KW-1185">Reference proteome</keyword>
<sequence>MEEKVFSFVDLSEGDHEFATFKYVGDDISNKICFCAVTPSSCSLFSTLTDELNPVGFFIITINDIINTIDYANGADPCPKFVRSFRNEVFKIGEVTIVLFENPEICSKESVDAIFDLVKAEQIFVFSTISKNLFKTDTESPKLYYIATKKSEENKRDLDSQNDNESKLPFPNRLENISAGLLILGEIKNIGVRVFQLVEDPKGPTVESMSLLLGKMTKFIHFDIEKKAQQACHIANIRHSSSANIL</sequence>
<accession>A0ABR2K1W9</accession>
<comment type="caution">
    <text evidence="1">The sequence shown here is derived from an EMBL/GenBank/DDBJ whole genome shotgun (WGS) entry which is preliminary data.</text>
</comment>
<evidence type="ECO:0008006" key="3">
    <source>
        <dbReference type="Google" id="ProtNLM"/>
    </source>
</evidence>
<protein>
    <recommendedName>
        <fullName evidence="3">Proteasome assembly chaperone 1</fullName>
    </recommendedName>
</protein>
<proteinExistence type="predicted"/>
<organism evidence="1 2">
    <name type="scientific">Tritrichomonas musculus</name>
    <dbReference type="NCBI Taxonomy" id="1915356"/>
    <lineage>
        <taxon>Eukaryota</taxon>
        <taxon>Metamonada</taxon>
        <taxon>Parabasalia</taxon>
        <taxon>Tritrichomonadida</taxon>
        <taxon>Tritrichomonadidae</taxon>
        <taxon>Tritrichomonas</taxon>
    </lineage>
</organism>
<dbReference type="EMBL" id="JAPFFF010000008">
    <property type="protein sequence ID" value="KAK8885098.1"/>
    <property type="molecule type" value="Genomic_DNA"/>
</dbReference>
<name>A0ABR2K1W9_9EUKA</name>
<reference evidence="1 2" key="1">
    <citation type="submission" date="2024-04" db="EMBL/GenBank/DDBJ databases">
        <title>Tritrichomonas musculus Genome.</title>
        <authorList>
            <person name="Alves-Ferreira E."/>
            <person name="Grigg M."/>
            <person name="Lorenzi H."/>
            <person name="Galac M."/>
        </authorList>
    </citation>
    <scope>NUCLEOTIDE SEQUENCE [LARGE SCALE GENOMIC DNA]</scope>
    <source>
        <strain evidence="1 2">EAF2021</strain>
    </source>
</reference>